<evidence type="ECO:0000313" key="3">
    <source>
        <dbReference type="Proteomes" id="UP000053268"/>
    </source>
</evidence>
<evidence type="ECO:0000256" key="1">
    <source>
        <dbReference type="SAM" id="MobiDB-lite"/>
    </source>
</evidence>
<keyword evidence="3" id="KW-1185">Reference proteome</keyword>
<dbReference type="Proteomes" id="UP000053268">
    <property type="component" value="Unassembled WGS sequence"/>
</dbReference>
<dbReference type="EMBL" id="KQ459593">
    <property type="protein sequence ID" value="KPI96615.1"/>
    <property type="molecule type" value="Genomic_DNA"/>
</dbReference>
<evidence type="ECO:0000313" key="2">
    <source>
        <dbReference type="EMBL" id="KPI96615.1"/>
    </source>
</evidence>
<protein>
    <submittedName>
        <fullName evidence="2">Uncharacterized protein</fullName>
    </submittedName>
</protein>
<proteinExistence type="predicted"/>
<sequence length="83" mass="9507">MNKNAILSLIPWPMAREERCVDVGNWEHLDGRVARSPGQDAPVRRGQTSSGNTEVFNDAHGHQQYQRNRRCVTDIRLNKSHLN</sequence>
<organism evidence="2 3">
    <name type="scientific">Papilio xuthus</name>
    <name type="common">Asian swallowtail butterfly</name>
    <dbReference type="NCBI Taxonomy" id="66420"/>
    <lineage>
        <taxon>Eukaryota</taxon>
        <taxon>Metazoa</taxon>
        <taxon>Ecdysozoa</taxon>
        <taxon>Arthropoda</taxon>
        <taxon>Hexapoda</taxon>
        <taxon>Insecta</taxon>
        <taxon>Pterygota</taxon>
        <taxon>Neoptera</taxon>
        <taxon>Endopterygota</taxon>
        <taxon>Lepidoptera</taxon>
        <taxon>Glossata</taxon>
        <taxon>Ditrysia</taxon>
        <taxon>Papilionoidea</taxon>
        <taxon>Papilionidae</taxon>
        <taxon>Papilioninae</taxon>
        <taxon>Papilio</taxon>
    </lineage>
</organism>
<dbReference type="AlphaFoldDB" id="A0A194PZM5"/>
<feature type="compositionally biased region" description="Polar residues" evidence="1">
    <location>
        <begin position="46"/>
        <end position="55"/>
    </location>
</feature>
<feature type="region of interest" description="Disordered" evidence="1">
    <location>
        <begin position="32"/>
        <end position="63"/>
    </location>
</feature>
<reference evidence="2 3" key="1">
    <citation type="journal article" date="2015" name="Nat. Commun.">
        <title>Outbred genome sequencing and CRISPR/Cas9 gene editing in butterflies.</title>
        <authorList>
            <person name="Li X."/>
            <person name="Fan D."/>
            <person name="Zhang W."/>
            <person name="Liu G."/>
            <person name="Zhang L."/>
            <person name="Zhao L."/>
            <person name="Fang X."/>
            <person name="Chen L."/>
            <person name="Dong Y."/>
            <person name="Chen Y."/>
            <person name="Ding Y."/>
            <person name="Zhao R."/>
            <person name="Feng M."/>
            <person name="Zhu Y."/>
            <person name="Feng Y."/>
            <person name="Jiang X."/>
            <person name="Zhu D."/>
            <person name="Xiang H."/>
            <person name="Feng X."/>
            <person name="Li S."/>
            <person name="Wang J."/>
            <person name="Zhang G."/>
            <person name="Kronforst M.R."/>
            <person name="Wang W."/>
        </authorList>
    </citation>
    <scope>NUCLEOTIDE SEQUENCE [LARGE SCALE GENOMIC DNA]</scope>
    <source>
        <strain evidence="2">Ya'a_city_454_Px</strain>
        <tissue evidence="2">Whole body</tissue>
    </source>
</reference>
<name>A0A194PZM5_PAPXU</name>
<gene>
    <name evidence="2" type="ORF">RR46_12645</name>
</gene>
<accession>A0A194PZM5</accession>